<evidence type="ECO:0000256" key="1">
    <source>
        <dbReference type="ARBA" id="ARBA00001686"/>
    </source>
</evidence>
<dbReference type="GO" id="GO:0046854">
    <property type="term" value="P:phosphatidylinositol phosphate biosynthetic process"/>
    <property type="evidence" value="ECO:0007669"/>
    <property type="project" value="InterPro"/>
</dbReference>
<dbReference type="AlphaFoldDB" id="A0A6B2L004"/>
<dbReference type="InterPro" id="IPR011009">
    <property type="entry name" value="Kinase-like_dom_sf"/>
</dbReference>
<dbReference type="EC" id="2.7.1.67" evidence="2"/>
<dbReference type="PANTHER" id="PTHR10048:SF22">
    <property type="entry name" value="PHOSPHATIDYLINOSITOL 4-KINASE BETA"/>
    <property type="match status" value="1"/>
</dbReference>
<sequence length="586" mass="67698">MFHSTDGYLRDGLCKQLNALYQCFPSEVEFYLCQLLNILLHNKNFKVLADFIFDKCRESQHFATQTCFLLSAMGDHGSTRWINKCKKLLVKVEASIPADDRVKEKLELPPPEENGTVPPTPEKEKKDKKESTEGGESGIEPEMSPKIRKPFARATRRAGKDYFFQNLNFLKELVAISQKLTQKFSQPELYVSELQKNLEGLNKFIEDGVAFMPSYSTARHLVLKVNSELCYPIPTFGRVLYYLMMEVVAIPGSLVQPQGVKEYMSTLMEGNQVPDEKENSTVDGNDEYENSENTDPGLVSAFGENWIQRCKRLRAQSEFGKLLGWDSCAYIIKQGDFVLQEQFVMQMFVQFQRIFDKERVPIRLRIYRIMALSSDSGIIEVVPNALSVDKLKQQMEGGNLRNFFKQQWPDKADYNKATTNFVQSLAAYSLVCYFLQIKDRHNGNIMMDTDGNLLHIDFGYLLTRTIEFEKAPFKLTEEFIDVIGGEKSKLFQRYEELCVQGFFAIRKHYRKILTLVEMTMTQPIMGGQFLPCLNKGSVLKNLRKRFHLEDNTRIEALVKDLIKESRDNWRTNIYDAYQNILQGIRC</sequence>
<protein>
    <recommendedName>
        <fullName evidence="2">1-phosphatidylinositol 4-kinase</fullName>
        <ecNumber evidence="2">2.7.1.67</ecNumber>
    </recommendedName>
</protein>
<organism evidence="7">
    <name type="scientific">Arcella intermedia</name>
    <dbReference type="NCBI Taxonomy" id="1963864"/>
    <lineage>
        <taxon>Eukaryota</taxon>
        <taxon>Amoebozoa</taxon>
        <taxon>Tubulinea</taxon>
        <taxon>Elardia</taxon>
        <taxon>Arcellinida</taxon>
        <taxon>Sphaerothecina</taxon>
        <taxon>Arcellidae</taxon>
        <taxon>Arcella</taxon>
    </lineage>
</organism>
<keyword evidence="3" id="KW-0808">Transferase</keyword>
<dbReference type="EMBL" id="GIBP01001333">
    <property type="protein sequence ID" value="NDV30302.1"/>
    <property type="molecule type" value="Transcribed_RNA"/>
</dbReference>
<reference evidence="7" key="1">
    <citation type="journal article" date="2020" name="J. Eukaryot. Microbiol.">
        <title>De novo Sequencing, Assembly and Annotation of the Transcriptome for the Free-Living Testate Amoeba Arcella intermedia.</title>
        <authorList>
            <person name="Ribeiro G.M."/>
            <person name="Porfirio-Sousa A.L."/>
            <person name="Maurer-Alcala X.X."/>
            <person name="Katz L.A."/>
            <person name="Lahr D.J.G."/>
        </authorList>
    </citation>
    <scope>NUCLEOTIDE SEQUENCE</scope>
</reference>
<dbReference type="SMART" id="SM00146">
    <property type="entry name" value="PI3Kc"/>
    <property type="match status" value="1"/>
</dbReference>
<feature type="compositionally biased region" description="Basic and acidic residues" evidence="5">
    <location>
        <begin position="121"/>
        <end position="132"/>
    </location>
</feature>
<feature type="region of interest" description="Disordered" evidence="5">
    <location>
        <begin position="270"/>
        <end position="294"/>
    </location>
</feature>
<dbReference type="InterPro" id="IPR036940">
    <property type="entry name" value="PI3/4_kinase_cat_sf"/>
</dbReference>
<keyword evidence="4" id="KW-0418">Kinase</keyword>
<dbReference type="GO" id="GO:0016020">
    <property type="term" value="C:membrane"/>
    <property type="evidence" value="ECO:0007669"/>
    <property type="project" value="TreeGrafter"/>
</dbReference>
<feature type="domain" description="PI3K/PI4K catalytic" evidence="6">
    <location>
        <begin position="307"/>
        <end position="571"/>
    </location>
</feature>
<dbReference type="PANTHER" id="PTHR10048">
    <property type="entry name" value="PHOSPHATIDYLINOSITOL KINASE"/>
    <property type="match status" value="1"/>
</dbReference>
<evidence type="ECO:0000256" key="4">
    <source>
        <dbReference type="ARBA" id="ARBA00022777"/>
    </source>
</evidence>
<evidence type="ECO:0000256" key="3">
    <source>
        <dbReference type="ARBA" id="ARBA00022679"/>
    </source>
</evidence>
<dbReference type="PROSITE" id="PS50290">
    <property type="entry name" value="PI3_4_KINASE_3"/>
    <property type="match status" value="1"/>
</dbReference>
<evidence type="ECO:0000313" key="7">
    <source>
        <dbReference type="EMBL" id="NDV30302.1"/>
    </source>
</evidence>
<accession>A0A6B2L004</accession>
<dbReference type="GO" id="GO:0048015">
    <property type="term" value="P:phosphatidylinositol-mediated signaling"/>
    <property type="evidence" value="ECO:0007669"/>
    <property type="project" value="TreeGrafter"/>
</dbReference>
<dbReference type="FunFam" id="1.10.1070.11:FF:000016">
    <property type="entry name" value="PIK1p Phosphatidylinositol 4-kinase"/>
    <property type="match status" value="1"/>
</dbReference>
<comment type="catalytic activity">
    <reaction evidence="1">
        <text>a 1,2-diacyl-sn-glycero-3-phospho-(1D-myo-inositol) + ATP = a 1,2-diacyl-sn-glycero-3-phospho-(1D-myo-inositol 4-phosphate) + ADP + H(+)</text>
        <dbReference type="Rhea" id="RHEA:19877"/>
        <dbReference type="ChEBI" id="CHEBI:15378"/>
        <dbReference type="ChEBI" id="CHEBI:30616"/>
        <dbReference type="ChEBI" id="CHEBI:57880"/>
        <dbReference type="ChEBI" id="CHEBI:58178"/>
        <dbReference type="ChEBI" id="CHEBI:456216"/>
        <dbReference type="EC" id="2.7.1.67"/>
    </reaction>
</comment>
<dbReference type="Pfam" id="PF00454">
    <property type="entry name" value="PI3_PI4_kinase"/>
    <property type="match status" value="1"/>
</dbReference>
<dbReference type="Gene3D" id="1.10.1070.11">
    <property type="entry name" value="Phosphatidylinositol 3-/4-kinase, catalytic domain"/>
    <property type="match status" value="1"/>
</dbReference>
<proteinExistence type="predicted"/>
<evidence type="ECO:0000256" key="5">
    <source>
        <dbReference type="SAM" id="MobiDB-lite"/>
    </source>
</evidence>
<dbReference type="InterPro" id="IPR049160">
    <property type="entry name" value="PI4KB-PIK1_PIK"/>
</dbReference>
<name>A0A6B2L004_9EUKA</name>
<feature type="region of interest" description="Disordered" evidence="5">
    <location>
        <begin position="101"/>
        <end position="147"/>
    </location>
</feature>
<evidence type="ECO:0000256" key="2">
    <source>
        <dbReference type="ARBA" id="ARBA00012169"/>
    </source>
</evidence>
<dbReference type="InterPro" id="IPR015433">
    <property type="entry name" value="PI3/4_kinase"/>
</dbReference>
<dbReference type="SUPFAM" id="SSF56112">
    <property type="entry name" value="Protein kinase-like (PK-like)"/>
    <property type="match status" value="1"/>
</dbReference>
<dbReference type="InterPro" id="IPR000403">
    <property type="entry name" value="PI3/4_kinase_cat_dom"/>
</dbReference>
<dbReference type="GO" id="GO:0004430">
    <property type="term" value="F:1-phosphatidylinositol 4-kinase activity"/>
    <property type="evidence" value="ECO:0007669"/>
    <property type="project" value="UniProtKB-EC"/>
</dbReference>
<dbReference type="Pfam" id="PF21245">
    <property type="entry name" value="PI4KB-PIK1_PIK"/>
    <property type="match status" value="1"/>
</dbReference>
<evidence type="ECO:0000259" key="6">
    <source>
        <dbReference type="PROSITE" id="PS50290"/>
    </source>
</evidence>
<dbReference type="Gene3D" id="3.30.1010.10">
    <property type="entry name" value="Phosphatidylinositol 3-kinase Catalytic Subunit, Chain A, domain 4"/>
    <property type="match status" value="1"/>
</dbReference>
<dbReference type="GO" id="GO:0005737">
    <property type="term" value="C:cytoplasm"/>
    <property type="evidence" value="ECO:0007669"/>
    <property type="project" value="TreeGrafter"/>
</dbReference>